<dbReference type="Proteomes" id="UP000244792">
    <property type="component" value="Chromosome"/>
</dbReference>
<keyword evidence="12" id="KW-1185">Reference proteome</keyword>
<evidence type="ECO:0000256" key="3">
    <source>
        <dbReference type="ARBA" id="ARBA00022490"/>
    </source>
</evidence>
<evidence type="ECO:0000259" key="9">
    <source>
        <dbReference type="Pfam" id="PF02875"/>
    </source>
</evidence>
<dbReference type="RefSeq" id="WP_108308836.1">
    <property type="nucleotide sequence ID" value="NZ_CP020921.1"/>
</dbReference>
<keyword evidence="3 7" id="KW-0963">Cytoplasm</keyword>
<comment type="catalytic activity">
    <reaction evidence="7 8">
        <text>UDP-N-acetyl-alpha-D-muramoyl-L-alanine + D-glutamate + ATP = UDP-N-acetyl-alpha-D-muramoyl-L-alanyl-D-glutamate + ADP + phosphate + H(+)</text>
        <dbReference type="Rhea" id="RHEA:16429"/>
        <dbReference type="ChEBI" id="CHEBI:15378"/>
        <dbReference type="ChEBI" id="CHEBI:29986"/>
        <dbReference type="ChEBI" id="CHEBI:30616"/>
        <dbReference type="ChEBI" id="CHEBI:43474"/>
        <dbReference type="ChEBI" id="CHEBI:83898"/>
        <dbReference type="ChEBI" id="CHEBI:83900"/>
        <dbReference type="ChEBI" id="CHEBI:456216"/>
        <dbReference type="EC" id="6.3.2.9"/>
    </reaction>
</comment>
<gene>
    <name evidence="7" type="primary">murD</name>
    <name evidence="11" type="ORF">TDSAC_0630</name>
</gene>
<dbReference type="EMBL" id="CP020921">
    <property type="protein sequence ID" value="AWB10003.1"/>
    <property type="molecule type" value="Genomic_DNA"/>
</dbReference>
<dbReference type="KEGG" id="taci:TDSAC_0630"/>
<evidence type="ECO:0000313" key="12">
    <source>
        <dbReference type="Proteomes" id="UP000244792"/>
    </source>
</evidence>
<dbReference type="Pfam" id="PF21799">
    <property type="entry name" value="MurD-like_N"/>
    <property type="match status" value="1"/>
</dbReference>
<comment type="subcellular location">
    <subcellularLocation>
        <location evidence="1 7 8">Cytoplasm</location>
    </subcellularLocation>
</comment>
<keyword evidence="7 8" id="KW-0961">Cell wall biogenesis/degradation</keyword>
<protein>
    <recommendedName>
        <fullName evidence="7 8">UDP-N-acetylmuramoylalanine--D-glutamate ligase</fullName>
        <ecNumber evidence="7 8">6.3.2.9</ecNumber>
    </recommendedName>
    <alternativeName>
        <fullName evidence="7">D-glutamic acid-adding enzyme</fullName>
    </alternativeName>
    <alternativeName>
        <fullName evidence="7">UDP-N-acetylmuramoyl-L-alanyl-D-glutamate synthetase</fullName>
    </alternativeName>
</protein>
<evidence type="ECO:0000256" key="7">
    <source>
        <dbReference type="HAMAP-Rule" id="MF_00639"/>
    </source>
</evidence>
<keyword evidence="7 8" id="KW-0132">Cell division</keyword>
<dbReference type="InterPro" id="IPR036565">
    <property type="entry name" value="Mur-like_cat_sf"/>
</dbReference>
<keyword evidence="5 7" id="KW-0547">Nucleotide-binding</keyword>
<evidence type="ECO:0000256" key="2">
    <source>
        <dbReference type="ARBA" id="ARBA00004752"/>
    </source>
</evidence>
<reference evidence="11 12" key="1">
    <citation type="submission" date="2017-04" db="EMBL/GenBank/DDBJ databases">
        <title>Genomic insights into metabolism of Thermodesulfobium acidiphilum.</title>
        <authorList>
            <person name="Toshchakov S.V."/>
            <person name="Frolov E.N."/>
            <person name="Kublanov I.V."/>
            <person name="Samarov N.I."/>
            <person name="Novikov A."/>
            <person name="Lebedinsky A.V."/>
            <person name="Bonch-Osmolovskaya E.A."/>
            <person name="Chernyh N.A."/>
        </authorList>
    </citation>
    <scope>NUCLEOTIDE SEQUENCE [LARGE SCALE GENOMIC DNA]</scope>
    <source>
        <strain evidence="11 12">3127-1</strain>
    </source>
</reference>
<feature type="binding site" evidence="7">
    <location>
        <begin position="122"/>
        <end position="128"/>
    </location>
    <ligand>
        <name>ATP</name>
        <dbReference type="ChEBI" id="CHEBI:30616"/>
    </ligand>
</feature>
<dbReference type="GO" id="GO:0009252">
    <property type="term" value="P:peptidoglycan biosynthetic process"/>
    <property type="evidence" value="ECO:0007669"/>
    <property type="project" value="UniProtKB-UniRule"/>
</dbReference>
<evidence type="ECO:0000256" key="8">
    <source>
        <dbReference type="RuleBase" id="RU003664"/>
    </source>
</evidence>
<comment type="function">
    <text evidence="7 8">Cell wall formation. Catalyzes the addition of glutamate to the nucleotide precursor UDP-N-acetylmuramoyl-L-alanine (UMA).</text>
</comment>
<evidence type="ECO:0000256" key="4">
    <source>
        <dbReference type="ARBA" id="ARBA00022598"/>
    </source>
</evidence>
<dbReference type="Gene3D" id="3.90.190.20">
    <property type="entry name" value="Mur ligase, C-terminal domain"/>
    <property type="match status" value="1"/>
</dbReference>
<dbReference type="SUPFAM" id="SSF51984">
    <property type="entry name" value="MurCD N-terminal domain"/>
    <property type="match status" value="1"/>
</dbReference>
<dbReference type="NCBIfam" id="TIGR01087">
    <property type="entry name" value="murD"/>
    <property type="match status" value="1"/>
</dbReference>
<dbReference type="InterPro" id="IPR005762">
    <property type="entry name" value="MurD"/>
</dbReference>
<dbReference type="PANTHER" id="PTHR43692:SF1">
    <property type="entry name" value="UDP-N-ACETYLMURAMOYLALANINE--D-GLUTAMATE LIGASE"/>
    <property type="match status" value="1"/>
</dbReference>
<evidence type="ECO:0000256" key="6">
    <source>
        <dbReference type="ARBA" id="ARBA00022840"/>
    </source>
</evidence>
<evidence type="ECO:0000256" key="1">
    <source>
        <dbReference type="ARBA" id="ARBA00004496"/>
    </source>
</evidence>
<keyword evidence="7 8" id="KW-0573">Peptidoglycan synthesis</keyword>
<dbReference type="EC" id="6.3.2.9" evidence="7 8"/>
<dbReference type="SUPFAM" id="SSF53244">
    <property type="entry name" value="MurD-like peptide ligases, peptide-binding domain"/>
    <property type="match status" value="1"/>
</dbReference>
<dbReference type="InterPro" id="IPR013221">
    <property type="entry name" value="Mur_ligase_cen"/>
</dbReference>
<evidence type="ECO:0000313" key="11">
    <source>
        <dbReference type="EMBL" id="AWB10003.1"/>
    </source>
</evidence>
<dbReference type="SUPFAM" id="SSF53623">
    <property type="entry name" value="MurD-like peptide ligases, catalytic domain"/>
    <property type="match status" value="1"/>
</dbReference>
<accession>A0A2R4VZL9</accession>
<keyword evidence="7 8" id="KW-0133">Cell shape</keyword>
<dbReference type="AlphaFoldDB" id="A0A2R4VZL9"/>
<dbReference type="InterPro" id="IPR004101">
    <property type="entry name" value="Mur_ligase_C"/>
</dbReference>
<dbReference type="PANTHER" id="PTHR43692">
    <property type="entry name" value="UDP-N-ACETYLMURAMOYLALANINE--D-GLUTAMATE LIGASE"/>
    <property type="match status" value="1"/>
</dbReference>
<organism evidence="11 12">
    <name type="scientific">Thermodesulfobium acidiphilum</name>
    <dbReference type="NCBI Taxonomy" id="1794699"/>
    <lineage>
        <taxon>Bacteria</taxon>
        <taxon>Pseudomonadati</taxon>
        <taxon>Thermodesulfobiota</taxon>
        <taxon>Thermodesulfobiia</taxon>
        <taxon>Thermodesulfobiales</taxon>
        <taxon>Thermodesulfobiaceae</taxon>
        <taxon>Thermodesulfobium</taxon>
    </lineage>
</organism>
<dbReference type="GO" id="GO:0051301">
    <property type="term" value="P:cell division"/>
    <property type="evidence" value="ECO:0007669"/>
    <property type="project" value="UniProtKB-KW"/>
</dbReference>
<dbReference type="Gene3D" id="3.40.50.720">
    <property type="entry name" value="NAD(P)-binding Rossmann-like Domain"/>
    <property type="match status" value="1"/>
</dbReference>
<comment type="pathway">
    <text evidence="2 7 8">Cell wall biogenesis; peptidoglycan biosynthesis.</text>
</comment>
<dbReference type="HAMAP" id="MF_00639">
    <property type="entry name" value="MurD"/>
    <property type="match status" value="1"/>
</dbReference>
<dbReference type="InterPro" id="IPR036615">
    <property type="entry name" value="Mur_ligase_C_dom_sf"/>
</dbReference>
<dbReference type="GO" id="GO:0005737">
    <property type="term" value="C:cytoplasm"/>
    <property type="evidence" value="ECO:0007669"/>
    <property type="project" value="UniProtKB-SubCell"/>
</dbReference>
<proteinExistence type="inferred from homology"/>
<dbReference type="UniPathway" id="UPA00219"/>
<feature type="domain" description="Mur ligase central" evidence="10">
    <location>
        <begin position="120"/>
        <end position="295"/>
    </location>
</feature>
<name>A0A2R4VZL9_THEAF</name>
<dbReference type="GO" id="GO:0008360">
    <property type="term" value="P:regulation of cell shape"/>
    <property type="evidence" value="ECO:0007669"/>
    <property type="project" value="UniProtKB-KW"/>
</dbReference>
<keyword evidence="6 7" id="KW-0067">ATP-binding</keyword>
<evidence type="ECO:0000259" key="10">
    <source>
        <dbReference type="Pfam" id="PF08245"/>
    </source>
</evidence>
<dbReference type="Pfam" id="PF08245">
    <property type="entry name" value="Mur_ligase_M"/>
    <property type="match status" value="1"/>
</dbReference>
<dbReference type="GO" id="GO:0008764">
    <property type="term" value="F:UDP-N-acetylmuramoylalanine-D-glutamate ligase activity"/>
    <property type="evidence" value="ECO:0007669"/>
    <property type="project" value="UniProtKB-UniRule"/>
</dbReference>
<dbReference type="OrthoDB" id="9809796at2"/>
<sequence>MLLNWERIFAKLKVPTKIIIVGYGKSGFAIAKLLRNELKNVEIVVTDKNQLKFPEIKEINYLLGEHDPKILDKTSWIIKSPGVPLRLEFFKFAKEKGIPIIGELDLVFGLLPDGINTIGVTGTNGKTTVTEWIGYGFEVAKLPYYVAGNVGTPLSEIIYDIIPGSNLVLELSSYQIENSIFLKPKIAMITNLTLDHIDRYANLHEYFEAKVHLFKNQKEGFSIYNKDDPYLEKNIKNLALKTKVLNVSKGKNFSIAGVVENEIFVKDNLDLVKITSLSDLSLKGEHNIENALFVVSSLYLSSVELKHIRKALSSFSGVEHRQEIFHTNNGIIWINDSKSTNPESTIVALKTWGKKNNLILILGGRDKNTPLDELVSLTAKTCKTVILFGEAKKRFLEHFKGFSNVFVVDSFDDVIDKAFELTRPNDIVLFSPACASFDMFANFEERGKIFKKKVKEKSKCEEIT</sequence>
<keyword evidence="4 7" id="KW-0436">Ligase</keyword>
<dbReference type="Gene3D" id="3.40.1190.10">
    <property type="entry name" value="Mur-like, catalytic domain"/>
    <property type="match status" value="1"/>
</dbReference>
<feature type="domain" description="Mur ligase C-terminal" evidence="9">
    <location>
        <begin position="320"/>
        <end position="434"/>
    </location>
</feature>
<dbReference type="GO" id="GO:0005524">
    <property type="term" value="F:ATP binding"/>
    <property type="evidence" value="ECO:0007669"/>
    <property type="project" value="UniProtKB-UniRule"/>
</dbReference>
<dbReference type="GO" id="GO:0071555">
    <property type="term" value="P:cell wall organization"/>
    <property type="evidence" value="ECO:0007669"/>
    <property type="project" value="UniProtKB-KW"/>
</dbReference>
<dbReference type="Pfam" id="PF02875">
    <property type="entry name" value="Mur_ligase_C"/>
    <property type="match status" value="1"/>
</dbReference>
<keyword evidence="7 8" id="KW-0131">Cell cycle</keyword>
<evidence type="ECO:0000256" key="5">
    <source>
        <dbReference type="ARBA" id="ARBA00022741"/>
    </source>
</evidence>
<comment type="similarity">
    <text evidence="7">Belongs to the MurCDEF family.</text>
</comment>